<dbReference type="EMBL" id="CP046115">
    <property type="protein sequence ID" value="QGN36093.1"/>
    <property type="molecule type" value="Genomic_DNA"/>
</dbReference>
<dbReference type="RefSeq" id="WP_154678654.1">
    <property type="nucleotide sequence ID" value="NZ_CP046115.1"/>
</dbReference>
<dbReference type="OrthoDB" id="6561677at2"/>
<evidence type="ECO:0000313" key="2">
    <source>
        <dbReference type="Proteomes" id="UP000427108"/>
    </source>
</evidence>
<accession>A0A6B8MNY3</accession>
<reference evidence="1 2" key="1">
    <citation type="submission" date="2019-11" db="EMBL/GenBank/DDBJ databases">
        <title>Isolation and Application of One Kind of P-Hydroxybenzoic Acid Degrading Bacterium in Mitigating Cropping Obstacle of Cucumber.</title>
        <authorList>
            <person name="Wu F."/>
            <person name="An Y."/>
        </authorList>
    </citation>
    <scope>NUCLEOTIDE SEQUENCE [LARGE SCALE GENOMIC DNA]</scope>
    <source>
        <strain evidence="1 2">P620</strain>
    </source>
</reference>
<dbReference type="Proteomes" id="UP000427108">
    <property type="component" value="Chromosome"/>
</dbReference>
<organism evidence="1 2">
    <name type="scientific">Klebsiella oxytoca</name>
    <dbReference type="NCBI Taxonomy" id="571"/>
    <lineage>
        <taxon>Bacteria</taxon>
        <taxon>Pseudomonadati</taxon>
        <taxon>Pseudomonadota</taxon>
        <taxon>Gammaproteobacteria</taxon>
        <taxon>Enterobacterales</taxon>
        <taxon>Enterobacteriaceae</taxon>
        <taxon>Klebsiella/Raoultella group</taxon>
        <taxon>Klebsiella</taxon>
    </lineage>
</organism>
<proteinExistence type="predicted"/>
<protein>
    <submittedName>
        <fullName evidence="1">Uncharacterized protein</fullName>
    </submittedName>
</protein>
<name>A0A6B8MNY3_KLEOX</name>
<sequence length="102" mass="11538">MSTIDRLNISSTVNTAEWIQLMKAVVNDDDSGIRNAGTLTLRALEEQARGWLTQDDLILLLEGQRDIARIRANNERIAMQTHLQSTLLRLLDMTLLALLPRI</sequence>
<dbReference type="AlphaFoldDB" id="A0A6B8MNY3"/>
<evidence type="ECO:0000313" key="1">
    <source>
        <dbReference type="EMBL" id="QGN36093.1"/>
    </source>
</evidence>
<gene>
    <name evidence="1" type="ORF">GJ746_01705</name>
</gene>